<organism evidence="1 2">
    <name type="scientific">Seminavis robusta</name>
    <dbReference type="NCBI Taxonomy" id="568900"/>
    <lineage>
        <taxon>Eukaryota</taxon>
        <taxon>Sar</taxon>
        <taxon>Stramenopiles</taxon>
        <taxon>Ochrophyta</taxon>
        <taxon>Bacillariophyta</taxon>
        <taxon>Bacillariophyceae</taxon>
        <taxon>Bacillariophycidae</taxon>
        <taxon>Naviculales</taxon>
        <taxon>Naviculaceae</taxon>
        <taxon>Seminavis</taxon>
    </lineage>
</organism>
<accession>A0A9N8DYG9</accession>
<protein>
    <submittedName>
        <fullName evidence="1">Uncharacterized protein</fullName>
    </submittedName>
</protein>
<keyword evidence="2" id="KW-1185">Reference proteome</keyword>
<dbReference type="EMBL" id="CAICTM010000475">
    <property type="protein sequence ID" value="CAB9511248.1"/>
    <property type="molecule type" value="Genomic_DNA"/>
</dbReference>
<evidence type="ECO:0000313" key="1">
    <source>
        <dbReference type="EMBL" id="CAB9511248.1"/>
    </source>
</evidence>
<comment type="caution">
    <text evidence="1">The sequence shown here is derived from an EMBL/GenBank/DDBJ whole genome shotgun (WGS) entry which is preliminary data.</text>
</comment>
<reference evidence="1" key="1">
    <citation type="submission" date="2020-06" db="EMBL/GenBank/DDBJ databases">
        <authorList>
            <consortium name="Plant Systems Biology data submission"/>
        </authorList>
    </citation>
    <scope>NUCLEOTIDE SEQUENCE</scope>
    <source>
        <strain evidence="1">D6</strain>
    </source>
</reference>
<evidence type="ECO:0000313" key="2">
    <source>
        <dbReference type="Proteomes" id="UP001153069"/>
    </source>
</evidence>
<name>A0A9N8DYG9_9STRA</name>
<proteinExistence type="predicted"/>
<sequence>MGMAIKKTSMGCSRTILKIGLVAAWFRRKGTIVVHFDEHGQYVHAAADDPSVGAKKSTGLLTQYFDLLSSYERSSKGKIIIYPVASGTTYNDVAVNHNSQYQTKPLPLASLKLEESLALAKDRLVKKGAGTELLSQILGDTLFKVAVADAGGLPGAVIWAADRAGQSMTLDQGTFIAELVAEAKSYAKFPAKGRWEQCILCSFARPPLKGHSVLVPRQSGDNGDEESKDWTVTRASESGSITVTTRGGFKEIRIAPCFLAASDSTHNLPLNTSILLANLSWADGWTWQRFENAHAHYYAAFLNALDKTQRFWSENGNQNMFVRDVFPGVQSQDCSLLDWIVKPTKDFNYGSVVAETEQSIPRSNAAPGTEHSVNILDFHNVHLAAPGNPITDAHFNLNVERVANDPQQGMTVFMQYKHSVDERGTTVKVSEMNGAVETLRGRLANHGWPRDREWLFLWVTNRSVEVDVPANEKLLWVGREELFEHSPLIGMRGLVVDEQSREVNDV</sequence>
<gene>
    <name evidence="1" type="ORF">SEMRO_476_G150520.1</name>
</gene>
<dbReference type="AlphaFoldDB" id="A0A9N8DYG9"/>
<dbReference type="Proteomes" id="UP001153069">
    <property type="component" value="Unassembled WGS sequence"/>
</dbReference>